<accession>N1PDW2</accession>
<sequence>MAPLVSHEGIGIDNCWRPRQDRYRRRPRRNTGPEPPRITESELPPVPMIPAEVLDFGTRIFDFPMPPSPPASPTSKRSPMRRRQTIVLKVEPADEQCGPPPSRAPPPIPDQIVLRHARLRDRPLTNAPTPIMFARPSVLATRQISGSKLSTDSSCCGNENRHEHRHDSMAQGEYGSWLSKSYASDRVDSAHDLSVEESWSRSPSHTTCYDVEGKIFTTMEALLTMPPPPVEKDEFPAPGPTPVLAPLRSDFVEGLKLILAALD</sequence>
<feature type="region of interest" description="Disordered" evidence="1">
    <location>
        <begin position="1"/>
        <end position="46"/>
    </location>
</feature>
<reference evidence="3" key="1">
    <citation type="journal article" date="2012" name="PLoS Genet.">
        <title>The genomes of the fungal plant pathogens Cladosporium fulvum and Dothistroma septosporum reveal adaptation to different hosts and lifestyles but also signatures of common ancestry.</title>
        <authorList>
            <person name="de Wit P.J.G.M."/>
            <person name="van der Burgt A."/>
            <person name="Oekmen B."/>
            <person name="Stergiopoulos I."/>
            <person name="Abd-Elsalam K.A."/>
            <person name="Aerts A.L."/>
            <person name="Bahkali A.H."/>
            <person name="Beenen H.G."/>
            <person name="Chettri P."/>
            <person name="Cox M.P."/>
            <person name="Datema E."/>
            <person name="de Vries R.P."/>
            <person name="Dhillon B."/>
            <person name="Ganley A.R."/>
            <person name="Griffiths S.A."/>
            <person name="Guo Y."/>
            <person name="Hamelin R.C."/>
            <person name="Henrissat B."/>
            <person name="Kabir M.S."/>
            <person name="Jashni M.K."/>
            <person name="Kema G."/>
            <person name="Klaubauf S."/>
            <person name="Lapidus A."/>
            <person name="Levasseur A."/>
            <person name="Lindquist E."/>
            <person name="Mehrabi R."/>
            <person name="Ohm R.A."/>
            <person name="Owen T.J."/>
            <person name="Salamov A."/>
            <person name="Schwelm A."/>
            <person name="Schijlen E."/>
            <person name="Sun H."/>
            <person name="van den Burg H.A."/>
            <person name="van Ham R.C.H.J."/>
            <person name="Zhang S."/>
            <person name="Goodwin S.B."/>
            <person name="Grigoriev I.V."/>
            <person name="Collemare J."/>
            <person name="Bradshaw R.E."/>
        </authorList>
    </citation>
    <scope>NUCLEOTIDE SEQUENCE [LARGE SCALE GENOMIC DNA]</scope>
    <source>
        <strain evidence="3">NZE10 / CBS 128990</strain>
    </source>
</reference>
<evidence type="ECO:0000313" key="2">
    <source>
        <dbReference type="EMBL" id="EME39760.1"/>
    </source>
</evidence>
<feature type="region of interest" description="Disordered" evidence="1">
    <location>
        <begin position="149"/>
        <end position="170"/>
    </location>
</feature>
<dbReference type="HOGENOM" id="CLU_1057776_0_0_1"/>
<dbReference type="AlphaFoldDB" id="N1PDW2"/>
<evidence type="ECO:0000313" key="3">
    <source>
        <dbReference type="Proteomes" id="UP000016933"/>
    </source>
</evidence>
<dbReference type="OMA" id="AECATSA"/>
<name>N1PDW2_DOTSN</name>
<dbReference type="OrthoDB" id="66881at2759"/>
<organism evidence="2 3">
    <name type="scientific">Dothistroma septosporum (strain NZE10 / CBS 128990)</name>
    <name type="common">Red band needle blight fungus</name>
    <name type="synonym">Mycosphaerella pini</name>
    <dbReference type="NCBI Taxonomy" id="675120"/>
    <lineage>
        <taxon>Eukaryota</taxon>
        <taxon>Fungi</taxon>
        <taxon>Dikarya</taxon>
        <taxon>Ascomycota</taxon>
        <taxon>Pezizomycotina</taxon>
        <taxon>Dothideomycetes</taxon>
        <taxon>Dothideomycetidae</taxon>
        <taxon>Mycosphaerellales</taxon>
        <taxon>Mycosphaerellaceae</taxon>
        <taxon>Dothistroma</taxon>
    </lineage>
</organism>
<reference evidence="2 3" key="2">
    <citation type="journal article" date="2012" name="PLoS Pathog.">
        <title>Diverse lifestyles and strategies of plant pathogenesis encoded in the genomes of eighteen Dothideomycetes fungi.</title>
        <authorList>
            <person name="Ohm R.A."/>
            <person name="Feau N."/>
            <person name="Henrissat B."/>
            <person name="Schoch C.L."/>
            <person name="Horwitz B.A."/>
            <person name="Barry K.W."/>
            <person name="Condon B.J."/>
            <person name="Copeland A.C."/>
            <person name="Dhillon B."/>
            <person name="Glaser F."/>
            <person name="Hesse C.N."/>
            <person name="Kosti I."/>
            <person name="LaButti K."/>
            <person name="Lindquist E.A."/>
            <person name="Lucas S."/>
            <person name="Salamov A.A."/>
            <person name="Bradshaw R.E."/>
            <person name="Ciuffetti L."/>
            <person name="Hamelin R.C."/>
            <person name="Kema G.H.J."/>
            <person name="Lawrence C."/>
            <person name="Scott J.A."/>
            <person name="Spatafora J.W."/>
            <person name="Turgeon B.G."/>
            <person name="de Wit P.J.G.M."/>
            <person name="Zhong S."/>
            <person name="Goodwin S.B."/>
            <person name="Grigoriev I.V."/>
        </authorList>
    </citation>
    <scope>NUCLEOTIDE SEQUENCE [LARGE SCALE GENOMIC DNA]</scope>
    <source>
        <strain evidence="3">NZE10 / CBS 128990</strain>
    </source>
</reference>
<gene>
    <name evidence="2" type="ORF">DOTSEDRAFT_56163</name>
</gene>
<dbReference type="Proteomes" id="UP000016933">
    <property type="component" value="Unassembled WGS sequence"/>
</dbReference>
<protein>
    <submittedName>
        <fullName evidence="2">Uncharacterized protein</fullName>
    </submittedName>
</protein>
<evidence type="ECO:0000256" key="1">
    <source>
        <dbReference type="SAM" id="MobiDB-lite"/>
    </source>
</evidence>
<proteinExistence type="predicted"/>
<dbReference type="EMBL" id="KB446544">
    <property type="protein sequence ID" value="EME39760.1"/>
    <property type="molecule type" value="Genomic_DNA"/>
</dbReference>
<feature type="compositionally biased region" description="Basic and acidic residues" evidence="1">
    <location>
        <begin position="159"/>
        <end position="168"/>
    </location>
</feature>
<keyword evidence="3" id="KW-1185">Reference proteome</keyword>